<reference evidence="1" key="1">
    <citation type="submission" date="2022-06" db="EMBL/GenBank/DDBJ databases">
        <authorList>
            <consortium name="SYNGENTA / RWTH Aachen University"/>
        </authorList>
    </citation>
    <scope>NUCLEOTIDE SEQUENCE</scope>
</reference>
<dbReference type="AlphaFoldDB" id="A0AAV0AW25"/>
<gene>
    <name evidence="1" type="ORF">PPACK8108_LOCUS7293</name>
</gene>
<comment type="caution">
    <text evidence="1">The sequence shown here is derived from an EMBL/GenBank/DDBJ whole genome shotgun (WGS) entry which is preliminary data.</text>
</comment>
<organism evidence="1 2">
    <name type="scientific">Phakopsora pachyrhizi</name>
    <name type="common">Asian soybean rust disease fungus</name>
    <dbReference type="NCBI Taxonomy" id="170000"/>
    <lineage>
        <taxon>Eukaryota</taxon>
        <taxon>Fungi</taxon>
        <taxon>Dikarya</taxon>
        <taxon>Basidiomycota</taxon>
        <taxon>Pucciniomycotina</taxon>
        <taxon>Pucciniomycetes</taxon>
        <taxon>Pucciniales</taxon>
        <taxon>Phakopsoraceae</taxon>
        <taxon>Phakopsora</taxon>
    </lineage>
</organism>
<dbReference type="Proteomes" id="UP001153365">
    <property type="component" value="Unassembled WGS sequence"/>
</dbReference>
<evidence type="ECO:0000313" key="1">
    <source>
        <dbReference type="EMBL" id="CAH7672481.1"/>
    </source>
</evidence>
<protein>
    <submittedName>
        <fullName evidence="1">Uncharacterized protein</fullName>
    </submittedName>
</protein>
<evidence type="ECO:0000313" key="2">
    <source>
        <dbReference type="Proteomes" id="UP001153365"/>
    </source>
</evidence>
<proteinExistence type="predicted"/>
<sequence>MRSYRGYGKVISRNRRCSRRFVLSSPTPQKFTAELLLKRFGLGSDFYFFFR</sequence>
<dbReference type="EMBL" id="CALTRL010001433">
    <property type="protein sequence ID" value="CAH7672481.1"/>
    <property type="molecule type" value="Genomic_DNA"/>
</dbReference>
<name>A0AAV0AW25_PHAPC</name>
<accession>A0AAV0AW25</accession>
<keyword evidence="2" id="KW-1185">Reference proteome</keyword>